<dbReference type="Pfam" id="PF08245">
    <property type="entry name" value="Mur_ligase_M"/>
    <property type="match status" value="1"/>
</dbReference>
<dbReference type="Pfam" id="PF21799">
    <property type="entry name" value="MurD-like_N"/>
    <property type="match status" value="1"/>
</dbReference>
<feature type="domain" description="Mur ligase C-terminal" evidence="12">
    <location>
        <begin position="326"/>
        <end position="437"/>
    </location>
</feature>
<dbReference type="InterPro" id="IPR036615">
    <property type="entry name" value="Mur_ligase_C_dom_sf"/>
</dbReference>
<keyword evidence="3 9" id="KW-0963">Cytoplasm</keyword>
<dbReference type="GO" id="GO:0009252">
    <property type="term" value="P:peptidoglycan biosynthetic process"/>
    <property type="evidence" value="ECO:0007669"/>
    <property type="project" value="UniProtKB-UniRule"/>
</dbReference>
<dbReference type="NCBIfam" id="TIGR01087">
    <property type="entry name" value="murD"/>
    <property type="match status" value="1"/>
</dbReference>
<evidence type="ECO:0000256" key="10">
    <source>
        <dbReference type="RuleBase" id="RU003664"/>
    </source>
</evidence>
<dbReference type="PROSITE" id="PS01011">
    <property type="entry name" value="FOLYLPOLYGLU_SYNT_1"/>
    <property type="match status" value="1"/>
</dbReference>
<dbReference type="Gene3D" id="3.40.50.720">
    <property type="entry name" value="NAD(P)-binding Rossmann-like Domain"/>
    <property type="match status" value="1"/>
</dbReference>
<dbReference type="InterPro" id="IPR013221">
    <property type="entry name" value="Mur_ligase_cen"/>
</dbReference>
<evidence type="ECO:0000256" key="4">
    <source>
        <dbReference type="ARBA" id="ARBA00022598"/>
    </source>
</evidence>
<feature type="domain" description="Mur ligase central" evidence="13">
    <location>
        <begin position="136"/>
        <end position="302"/>
    </location>
</feature>
<dbReference type="GO" id="GO:0008764">
    <property type="term" value="F:UDP-N-acetylmuramoylalanine-D-glutamate ligase activity"/>
    <property type="evidence" value="ECO:0007669"/>
    <property type="project" value="UniProtKB-UniRule"/>
</dbReference>
<keyword evidence="9 10" id="KW-0573">Peptidoglycan synthesis</keyword>
<keyword evidence="6 9" id="KW-0547">Nucleotide-binding</keyword>
<dbReference type="Gene3D" id="3.90.190.20">
    <property type="entry name" value="Mur ligase, C-terminal domain"/>
    <property type="match status" value="1"/>
</dbReference>
<dbReference type="GO" id="GO:0008360">
    <property type="term" value="P:regulation of cell shape"/>
    <property type="evidence" value="ECO:0007669"/>
    <property type="project" value="UniProtKB-KW"/>
</dbReference>
<evidence type="ECO:0000256" key="1">
    <source>
        <dbReference type="ARBA" id="ARBA00004496"/>
    </source>
</evidence>
<dbReference type="InterPro" id="IPR005762">
    <property type="entry name" value="MurD"/>
</dbReference>
<evidence type="ECO:0000256" key="8">
    <source>
        <dbReference type="ARBA" id="ARBA00023306"/>
    </source>
</evidence>
<dbReference type="PANTHER" id="PTHR43692">
    <property type="entry name" value="UDP-N-ACETYLMURAMOYLALANINE--D-GLUTAMATE LIGASE"/>
    <property type="match status" value="1"/>
</dbReference>
<dbReference type="HAMAP" id="MF_00639">
    <property type="entry name" value="MurD"/>
    <property type="match status" value="1"/>
</dbReference>
<dbReference type="KEGG" id="ndp:E2C04_12315"/>
<dbReference type="SUPFAM" id="SSF53244">
    <property type="entry name" value="MurD-like peptide ligases, peptide-binding domain"/>
    <property type="match status" value="1"/>
</dbReference>
<dbReference type="GO" id="GO:0005524">
    <property type="term" value="F:ATP binding"/>
    <property type="evidence" value="ECO:0007669"/>
    <property type="project" value="UniProtKB-UniRule"/>
</dbReference>
<dbReference type="SUPFAM" id="SSF53623">
    <property type="entry name" value="MurD-like peptide ligases, catalytic domain"/>
    <property type="match status" value="1"/>
</dbReference>
<evidence type="ECO:0000259" key="13">
    <source>
        <dbReference type="Pfam" id="PF08245"/>
    </source>
</evidence>
<evidence type="ECO:0000256" key="2">
    <source>
        <dbReference type="ARBA" id="ARBA00004752"/>
    </source>
</evidence>
<dbReference type="EMBL" id="CP038462">
    <property type="protein sequence ID" value="QCC77774.1"/>
    <property type="molecule type" value="Genomic_DNA"/>
</dbReference>
<keyword evidence="5 9" id="KW-0132">Cell division</keyword>
<evidence type="ECO:0000256" key="9">
    <source>
        <dbReference type="HAMAP-Rule" id="MF_00639"/>
    </source>
</evidence>
<comment type="subcellular location">
    <subcellularLocation>
        <location evidence="1 9 10">Cytoplasm</location>
    </subcellularLocation>
</comment>
<dbReference type="SUPFAM" id="SSF51984">
    <property type="entry name" value="MurCD N-terminal domain"/>
    <property type="match status" value="1"/>
</dbReference>
<keyword evidence="9 10" id="KW-0133">Cell shape</keyword>
<dbReference type="Proteomes" id="UP000297025">
    <property type="component" value="Chromosome"/>
</dbReference>
<evidence type="ECO:0000313" key="14">
    <source>
        <dbReference type="EMBL" id="QCC77774.1"/>
    </source>
</evidence>
<keyword evidence="7 9" id="KW-0067">ATP-binding</keyword>
<gene>
    <name evidence="9 14" type="primary">murD</name>
    <name evidence="14" type="ORF">E2C04_12315</name>
</gene>
<sequence length="465" mass="48898">MPASSTRPASRPPSASATTTCCRRRTRRPPVRFSDLAGRRVVVWGYGREGASVTAHLRDLGVDVTVADPDRTDGPHAEVAHGEEGRTRLLDADVVVKSPGVPVVHPLHLELVASGIEVTSLTDLWLGDNAERVVAITGTKGKSTTASLLHHLLTAGGLRSSLRGNIGTSVLAETDPPAEVVVMELSSYQAQSLTRSPRIVAVTSLFPEHLTWHGSLEAYFHDKLNAVAHGPETVVVPGDAPEVVRRVRDRLSPGAQLLLTDSGGVHVDETGDVVWPDGTRVAAADLPLPGRHHAGNIALALRIAGLFDLSPTDLAAALRTFAPLPHRMEPVPSGDGRRWIDDSLATAPEAVVASLTSLPGERVSVVVGGDDRGLDFTPLVSHLRAHPDLVVLLVGPAGARIAAESPDLSARVFDFFGAAVAWAGSAANPARVVLLSPGAPSYDEFADYTERSAAFRAAALAADGR</sequence>
<comment type="pathway">
    <text evidence="2 9 10">Cell wall biogenesis; peptidoglycan biosynthesis.</text>
</comment>
<dbReference type="InterPro" id="IPR036565">
    <property type="entry name" value="Mur-like_cat_sf"/>
</dbReference>
<evidence type="ECO:0000256" key="5">
    <source>
        <dbReference type="ARBA" id="ARBA00022618"/>
    </source>
</evidence>
<dbReference type="UniPathway" id="UPA00219"/>
<comment type="function">
    <text evidence="9 10">Cell wall formation. Catalyzes the addition of glutamate to the nucleotide precursor UDP-N-acetylmuramoyl-L-alanine (UMA).</text>
</comment>
<feature type="region of interest" description="Disordered" evidence="11">
    <location>
        <begin position="1"/>
        <end position="27"/>
    </location>
</feature>
<protein>
    <recommendedName>
        <fullName evidence="9 10">UDP-N-acetylmuramoylalanine--D-glutamate ligase</fullName>
        <ecNumber evidence="9 10">6.3.2.9</ecNumber>
    </recommendedName>
    <alternativeName>
        <fullName evidence="9">D-glutamic acid-adding enzyme</fullName>
    </alternativeName>
    <alternativeName>
        <fullName evidence="9">UDP-N-acetylmuramoyl-L-alanyl-D-glutamate synthetase</fullName>
    </alternativeName>
</protein>
<dbReference type="GO" id="GO:0071555">
    <property type="term" value="P:cell wall organization"/>
    <property type="evidence" value="ECO:0007669"/>
    <property type="project" value="UniProtKB-KW"/>
</dbReference>
<evidence type="ECO:0000313" key="15">
    <source>
        <dbReference type="Proteomes" id="UP000297025"/>
    </source>
</evidence>
<organism evidence="14 15">
    <name type="scientific">Nocardioides daphniae</name>
    <dbReference type="NCBI Taxonomy" id="402297"/>
    <lineage>
        <taxon>Bacteria</taxon>
        <taxon>Bacillati</taxon>
        <taxon>Actinomycetota</taxon>
        <taxon>Actinomycetes</taxon>
        <taxon>Propionibacteriales</taxon>
        <taxon>Nocardioidaceae</taxon>
        <taxon>Nocardioides</taxon>
    </lineage>
</organism>
<feature type="compositionally biased region" description="Low complexity" evidence="11">
    <location>
        <begin position="1"/>
        <end position="21"/>
    </location>
</feature>
<dbReference type="GO" id="GO:0004326">
    <property type="term" value="F:tetrahydrofolylpolyglutamate synthase activity"/>
    <property type="evidence" value="ECO:0007669"/>
    <property type="project" value="InterPro"/>
</dbReference>
<feature type="binding site" evidence="9">
    <location>
        <begin position="138"/>
        <end position="144"/>
    </location>
    <ligand>
        <name>ATP</name>
        <dbReference type="ChEBI" id="CHEBI:30616"/>
    </ligand>
</feature>
<comment type="catalytic activity">
    <reaction evidence="9 10">
        <text>UDP-N-acetyl-alpha-D-muramoyl-L-alanine + D-glutamate + ATP = UDP-N-acetyl-alpha-D-muramoyl-L-alanyl-D-glutamate + ADP + phosphate + H(+)</text>
        <dbReference type="Rhea" id="RHEA:16429"/>
        <dbReference type="ChEBI" id="CHEBI:15378"/>
        <dbReference type="ChEBI" id="CHEBI:29986"/>
        <dbReference type="ChEBI" id="CHEBI:30616"/>
        <dbReference type="ChEBI" id="CHEBI:43474"/>
        <dbReference type="ChEBI" id="CHEBI:83898"/>
        <dbReference type="ChEBI" id="CHEBI:83900"/>
        <dbReference type="ChEBI" id="CHEBI:456216"/>
        <dbReference type="EC" id="6.3.2.9"/>
    </reaction>
</comment>
<dbReference type="InterPro" id="IPR004101">
    <property type="entry name" value="Mur_ligase_C"/>
</dbReference>
<dbReference type="InterPro" id="IPR018109">
    <property type="entry name" value="Folylpolyglutamate_synth_CS"/>
</dbReference>
<keyword evidence="9 10" id="KW-0961">Cell wall biogenesis/degradation</keyword>
<name>A0A4P7UD61_9ACTN</name>
<dbReference type="GO" id="GO:0051301">
    <property type="term" value="P:cell division"/>
    <property type="evidence" value="ECO:0007669"/>
    <property type="project" value="UniProtKB-KW"/>
</dbReference>
<dbReference type="AlphaFoldDB" id="A0A4P7UD61"/>
<reference evidence="14 15" key="1">
    <citation type="journal article" date="2008" name="Int. J. Syst. Evol. Microbiol.">
        <title>Nocardioides daphniae sp. nov., isolated from Daphnia cucullata (Crustacea: Cladocera).</title>
        <authorList>
            <person name="Toth E.M."/>
            <person name="Keki Z."/>
            <person name="Homonnay Z.G."/>
            <person name="Borsodi A.K."/>
            <person name="Marialigeti K."/>
            <person name="Schumann P."/>
        </authorList>
    </citation>
    <scope>NUCLEOTIDE SEQUENCE [LARGE SCALE GENOMIC DNA]</scope>
    <source>
        <strain evidence="14 15">JCM 16608</strain>
    </source>
</reference>
<dbReference type="GO" id="GO:0005737">
    <property type="term" value="C:cytoplasm"/>
    <property type="evidence" value="ECO:0007669"/>
    <property type="project" value="UniProtKB-SubCell"/>
</dbReference>
<keyword evidence="4 9" id="KW-0436">Ligase</keyword>
<dbReference type="Gene3D" id="3.40.1190.10">
    <property type="entry name" value="Mur-like, catalytic domain"/>
    <property type="match status" value="1"/>
</dbReference>
<evidence type="ECO:0000256" key="7">
    <source>
        <dbReference type="ARBA" id="ARBA00022840"/>
    </source>
</evidence>
<evidence type="ECO:0000256" key="3">
    <source>
        <dbReference type="ARBA" id="ARBA00022490"/>
    </source>
</evidence>
<accession>A0A4P7UD61</accession>
<evidence type="ECO:0000256" key="11">
    <source>
        <dbReference type="SAM" id="MobiDB-lite"/>
    </source>
</evidence>
<dbReference type="Pfam" id="PF02875">
    <property type="entry name" value="Mur_ligase_C"/>
    <property type="match status" value="1"/>
</dbReference>
<dbReference type="PANTHER" id="PTHR43692:SF1">
    <property type="entry name" value="UDP-N-ACETYLMURAMOYLALANINE--D-GLUTAMATE LIGASE"/>
    <property type="match status" value="1"/>
</dbReference>
<comment type="similarity">
    <text evidence="9">Belongs to the MurCDEF family.</text>
</comment>
<proteinExistence type="inferred from homology"/>
<evidence type="ECO:0000256" key="6">
    <source>
        <dbReference type="ARBA" id="ARBA00022741"/>
    </source>
</evidence>
<dbReference type="EC" id="6.3.2.9" evidence="9 10"/>
<evidence type="ECO:0000259" key="12">
    <source>
        <dbReference type="Pfam" id="PF02875"/>
    </source>
</evidence>
<keyword evidence="8 9" id="KW-0131">Cell cycle</keyword>